<feature type="transmembrane region" description="Helical" evidence="12">
    <location>
        <begin position="137"/>
        <end position="155"/>
    </location>
</feature>
<dbReference type="PROSITE" id="PS51003">
    <property type="entry name" value="CYTB_CTER"/>
    <property type="match status" value="1"/>
</dbReference>
<evidence type="ECO:0000256" key="5">
    <source>
        <dbReference type="ARBA" id="ARBA00022723"/>
    </source>
</evidence>
<evidence type="ECO:0000259" key="14">
    <source>
        <dbReference type="PROSITE" id="PS51007"/>
    </source>
</evidence>
<dbReference type="PANTHER" id="PTHR37823">
    <property type="entry name" value="CYTOCHROME C-553-LIKE"/>
    <property type="match status" value="1"/>
</dbReference>
<evidence type="ECO:0000259" key="13">
    <source>
        <dbReference type="PROSITE" id="PS51003"/>
    </source>
</evidence>
<comment type="subcellular location">
    <subcellularLocation>
        <location evidence="1">Membrane</location>
        <topology evidence="1">Multi-pass membrane protein</topology>
    </subcellularLocation>
</comment>
<feature type="transmembrane region" description="Helical" evidence="12">
    <location>
        <begin position="47"/>
        <end position="65"/>
    </location>
</feature>
<evidence type="ECO:0000313" key="15">
    <source>
        <dbReference type="EMBL" id="SDN61311.1"/>
    </source>
</evidence>
<dbReference type="EMBL" id="FNIG01000006">
    <property type="protein sequence ID" value="SDN61311.1"/>
    <property type="molecule type" value="Genomic_DNA"/>
</dbReference>
<reference evidence="15 16" key="1">
    <citation type="submission" date="2016-10" db="EMBL/GenBank/DDBJ databases">
        <authorList>
            <person name="de Groot N.N."/>
        </authorList>
    </citation>
    <scope>NUCLEOTIDE SEQUENCE [LARGE SCALE GENOMIC DNA]</scope>
    <source>
        <strain evidence="15 16">CGMCC 1.3442</strain>
    </source>
</reference>
<feature type="domain" description="Cytochrome c" evidence="14">
    <location>
        <begin position="180"/>
        <end position="255"/>
    </location>
</feature>
<dbReference type="SUPFAM" id="SSF81648">
    <property type="entry name" value="a domain/subunit of cytochrome bc1 complex (Ubiquinol-cytochrome c reductase)"/>
    <property type="match status" value="1"/>
</dbReference>
<evidence type="ECO:0000256" key="9">
    <source>
        <dbReference type="ARBA" id="ARBA00023136"/>
    </source>
</evidence>
<dbReference type="InterPro" id="IPR036150">
    <property type="entry name" value="Cyt_b/b6_C_sf"/>
</dbReference>
<evidence type="ECO:0000256" key="6">
    <source>
        <dbReference type="ARBA" id="ARBA00022982"/>
    </source>
</evidence>
<dbReference type="GO" id="GO:0009055">
    <property type="term" value="F:electron transfer activity"/>
    <property type="evidence" value="ECO:0007669"/>
    <property type="project" value="InterPro"/>
</dbReference>
<evidence type="ECO:0000256" key="3">
    <source>
        <dbReference type="ARBA" id="ARBA00022617"/>
    </source>
</evidence>
<evidence type="ECO:0000256" key="8">
    <source>
        <dbReference type="ARBA" id="ARBA00023004"/>
    </source>
</evidence>
<accession>A0A1H0CUE3</accession>
<dbReference type="GO" id="GO:0016020">
    <property type="term" value="C:membrane"/>
    <property type="evidence" value="ECO:0007669"/>
    <property type="project" value="UniProtKB-SubCell"/>
</dbReference>
<dbReference type="STRING" id="237069.SAMN05216498_2671"/>
<evidence type="ECO:0000256" key="1">
    <source>
        <dbReference type="ARBA" id="ARBA00004141"/>
    </source>
</evidence>
<dbReference type="Pfam" id="PF00032">
    <property type="entry name" value="Cytochrom_B_C"/>
    <property type="match status" value="1"/>
</dbReference>
<dbReference type="RefSeq" id="WP_093857077.1">
    <property type="nucleotide sequence ID" value="NZ_BJVZ01000002.1"/>
</dbReference>
<evidence type="ECO:0000256" key="7">
    <source>
        <dbReference type="ARBA" id="ARBA00022989"/>
    </source>
</evidence>
<dbReference type="InterPro" id="IPR005798">
    <property type="entry name" value="Cyt_b/b6_C"/>
</dbReference>
<dbReference type="GO" id="GO:0046872">
    <property type="term" value="F:metal ion binding"/>
    <property type="evidence" value="ECO:0007669"/>
    <property type="project" value="UniProtKB-KW"/>
</dbReference>
<dbReference type="PANTHER" id="PTHR37823:SF4">
    <property type="entry name" value="MENAQUINOL-CYTOCHROME C REDUCTASE CYTOCHROME B_C SUBUNIT"/>
    <property type="match status" value="1"/>
</dbReference>
<keyword evidence="7 12" id="KW-1133">Transmembrane helix</keyword>
<keyword evidence="16" id="KW-1185">Reference proteome</keyword>
<dbReference type="Pfam" id="PF13442">
    <property type="entry name" value="Cytochrome_CBB3"/>
    <property type="match status" value="1"/>
</dbReference>
<sequence>MKRGKGMKFVGDSRVPDKESRDKIPKDYSEYPGRTEAFWPNFLLKEWLVGAVFLIGFLCLVAGAPSPLEQKADPNNASYIPLPDWYFLFLYELLKYKFAASEYVVIGTVVIPGLAFGALFLAPFLDRGPERRPSRRPIATSLMLLGVASVIWLTYESVAGVDWEERAAYSVENVPDVEIDEEAPGYQVYSQNCLSCHGDSLQGNPGMAPGLVGIPYGADQIKDIAVNGIGQMPANQFQGTDEELNQLADFIVSINEQASGEGEGDGGSEEE</sequence>
<evidence type="ECO:0000256" key="11">
    <source>
        <dbReference type="SAM" id="MobiDB-lite"/>
    </source>
</evidence>
<dbReference type="InterPro" id="IPR027387">
    <property type="entry name" value="Cytb/b6-like_sf"/>
</dbReference>
<dbReference type="Gene3D" id="1.20.810.10">
    <property type="entry name" value="Cytochrome Bc1 Complex, Chain C"/>
    <property type="match status" value="1"/>
</dbReference>
<keyword evidence="3 10" id="KW-0349">Heme</keyword>
<evidence type="ECO:0000313" key="16">
    <source>
        <dbReference type="Proteomes" id="UP000199334"/>
    </source>
</evidence>
<dbReference type="SUPFAM" id="SSF46626">
    <property type="entry name" value="Cytochrome c"/>
    <property type="match status" value="1"/>
</dbReference>
<evidence type="ECO:0000256" key="12">
    <source>
        <dbReference type="SAM" id="Phobius"/>
    </source>
</evidence>
<proteinExistence type="predicted"/>
<dbReference type="OrthoDB" id="2380469at2"/>
<name>A0A1H0CUE3_9BACI</name>
<dbReference type="InterPro" id="IPR036909">
    <property type="entry name" value="Cyt_c-like_dom_sf"/>
</dbReference>
<keyword evidence="2" id="KW-0813">Transport</keyword>
<keyword evidence="8 10" id="KW-0408">Iron</keyword>
<dbReference type="GO" id="GO:0016491">
    <property type="term" value="F:oxidoreductase activity"/>
    <property type="evidence" value="ECO:0007669"/>
    <property type="project" value="InterPro"/>
</dbReference>
<organism evidence="15 16">
    <name type="scientific">Tenuibacillus multivorans</name>
    <dbReference type="NCBI Taxonomy" id="237069"/>
    <lineage>
        <taxon>Bacteria</taxon>
        <taxon>Bacillati</taxon>
        <taxon>Bacillota</taxon>
        <taxon>Bacilli</taxon>
        <taxon>Bacillales</taxon>
        <taxon>Bacillaceae</taxon>
        <taxon>Tenuibacillus</taxon>
    </lineage>
</organism>
<dbReference type="GO" id="GO:0020037">
    <property type="term" value="F:heme binding"/>
    <property type="evidence" value="ECO:0007669"/>
    <property type="project" value="InterPro"/>
</dbReference>
<protein>
    <submittedName>
        <fullName evidence="15">Menaquinol-cytochrome c reductase cytochrome b/c subunit</fullName>
    </submittedName>
</protein>
<keyword evidence="9 12" id="KW-0472">Membrane</keyword>
<feature type="region of interest" description="Disordered" evidence="11">
    <location>
        <begin position="1"/>
        <end position="26"/>
    </location>
</feature>
<dbReference type="Proteomes" id="UP000199334">
    <property type="component" value="Unassembled WGS sequence"/>
</dbReference>
<dbReference type="Gene3D" id="1.10.760.10">
    <property type="entry name" value="Cytochrome c-like domain"/>
    <property type="match status" value="1"/>
</dbReference>
<dbReference type="InterPro" id="IPR009056">
    <property type="entry name" value="Cyt_c-like_dom"/>
</dbReference>
<evidence type="ECO:0000256" key="2">
    <source>
        <dbReference type="ARBA" id="ARBA00022448"/>
    </source>
</evidence>
<feature type="domain" description="Cytochrome b/b6 C-terminal region profile" evidence="13">
    <location>
        <begin position="28"/>
        <end position="155"/>
    </location>
</feature>
<gene>
    <name evidence="15" type="ORF">SAMN05216498_2671</name>
</gene>
<keyword evidence="4 12" id="KW-0812">Transmembrane</keyword>
<dbReference type="InterPro" id="IPR051811">
    <property type="entry name" value="Cytochrome_c550/c551-like"/>
</dbReference>
<evidence type="ECO:0000256" key="10">
    <source>
        <dbReference type="PROSITE-ProRule" id="PRU00433"/>
    </source>
</evidence>
<dbReference type="AlphaFoldDB" id="A0A1H0CUE3"/>
<keyword evidence="6" id="KW-0249">Electron transport</keyword>
<keyword evidence="5 10" id="KW-0479">Metal-binding</keyword>
<evidence type="ECO:0000256" key="4">
    <source>
        <dbReference type="ARBA" id="ARBA00022692"/>
    </source>
</evidence>
<dbReference type="PROSITE" id="PS51007">
    <property type="entry name" value="CYTC"/>
    <property type="match status" value="1"/>
</dbReference>
<feature type="compositionally biased region" description="Basic and acidic residues" evidence="11">
    <location>
        <begin position="14"/>
        <end position="26"/>
    </location>
</feature>
<feature type="transmembrane region" description="Helical" evidence="12">
    <location>
        <begin position="103"/>
        <end position="125"/>
    </location>
</feature>